<sequence length="284" mass="32892">MRYRVFSIQLRRKFRCTRRGRTGKNRIEKTLCIEKKVQRIFSPRTVPANLSCETSERRLNLRQKQPWEPIWSEDAGAWIIDFRVEEKRIRPRLPIHDKSLEAVAQTRAKEIYAETWRSVDVAAPKRKIPTFEEASELYIEGGGEARFLPRIVGHFGKNTRCNEIDEIVIARAARALYPLAKPETVRRQLRVPIKAVLNFAAGNRRERLPDTRRTRWLTPEEAERLLGAAADPEAADLRDPNFEMLRKIAFMLCTGAGPGETMGLDAKHWNPATREWWPPGKKTV</sequence>
<dbReference type="Proteomes" id="UP001597186">
    <property type="component" value="Unassembled WGS sequence"/>
</dbReference>
<evidence type="ECO:0000313" key="1">
    <source>
        <dbReference type="EMBL" id="MFD1509475.1"/>
    </source>
</evidence>
<reference evidence="2" key="1">
    <citation type="journal article" date="2019" name="Int. J. Syst. Evol. Microbiol.">
        <title>The Global Catalogue of Microorganisms (GCM) 10K type strain sequencing project: providing services to taxonomists for standard genome sequencing and annotation.</title>
        <authorList>
            <consortium name="The Broad Institute Genomics Platform"/>
            <consortium name="The Broad Institute Genome Sequencing Center for Infectious Disease"/>
            <person name="Wu L."/>
            <person name="Ma J."/>
        </authorList>
    </citation>
    <scope>NUCLEOTIDE SEQUENCE [LARGE SCALE GENOMIC DNA]</scope>
    <source>
        <strain evidence="2">CGMCC 1.12477</strain>
    </source>
</reference>
<accession>A0ABW4EDP4</accession>
<protein>
    <recommendedName>
        <fullName evidence="3">Tyr recombinase domain-containing protein</fullName>
    </recommendedName>
</protein>
<dbReference type="EMBL" id="JBHUDD010000052">
    <property type="protein sequence ID" value="MFD1509475.1"/>
    <property type="molecule type" value="Genomic_DNA"/>
</dbReference>
<proteinExistence type="predicted"/>
<name>A0ABW4EDP4_9RHOB</name>
<dbReference type="SUPFAM" id="SSF56349">
    <property type="entry name" value="DNA breaking-rejoining enzymes"/>
    <property type="match status" value="1"/>
</dbReference>
<evidence type="ECO:0008006" key="3">
    <source>
        <dbReference type="Google" id="ProtNLM"/>
    </source>
</evidence>
<evidence type="ECO:0000313" key="2">
    <source>
        <dbReference type="Proteomes" id="UP001597186"/>
    </source>
</evidence>
<dbReference type="InterPro" id="IPR011010">
    <property type="entry name" value="DNA_brk_join_enz"/>
</dbReference>
<organism evidence="1 2">
    <name type="scientific">Lacimonas salitolerans</name>
    <dbReference type="NCBI Taxonomy" id="1323750"/>
    <lineage>
        <taxon>Bacteria</taxon>
        <taxon>Pseudomonadati</taxon>
        <taxon>Pseudomonadota</taxon>
        <taxon>Alphaproteobacteria</taxon>
        <taxon>Rhodobacterales</taxon>
        <taxon>Paracoccaceae</taxon>
        <taxon>Lacimonas</taxon>
    </lineage>
</organism>
<comment type="caution">
    <text evidence="1">The sequence shown here is derived from an EMBL/GenBank/DDBJ whole genome shotgun (WGS) entry which is preliminary data.</text>
</comment>
<keyword evidence="2" id="KW-1185">Reference proteome</keyword>
<dbReference type="RefSeq" id="WP_379914675.1">
    <property type="nucleotide sequence ID" value="NZ_JBHUDD010000052.1"/>
</dbReference>
<gene>
    <name evidence="1" type="ORF">ACFTOW_08685</name>
</gene>